<comment type="subunit">
    <text evidence="5">NDH-1 is composed of 14 different subunits. Subunits NuoA, H, J, K, L, M, N constitute the membrane sector of the complex.</text>
</comment>
<feature type="transmembrane region" description="Helical" evidence="5">
    <location>
        <begin position="201"/>
        <end position="223"/>
    </location>
</feature>
<protein>
    <recommendedName>
        <fullName evidence="5">NADH-quinone oxidoreductase subunit H</fullName>
        <ecNumber evidence="5">7.1.1.-</ecNumber>
    </recommendedName>
    <alternativeName>
        <fullName evidence="5">NADH dehydrogenase I subunit H</fullName>
    </alternativeName>
    <alternativeName>
        <fullName evidence="5">NDH-1 subunit H</fullName>
    </alternativeName>
</protein>
<dbReference type="PANTHER" id="PTHR11432:SF3">
    <property type="entry name" value="NADH-UBIQUINONE OXIDOREDUCTASE CHAIN 1"/>
    <property type="match status" value="1"/>
</dbReference>
<gene>
    <name evidence="5 7" type="primary">nuoH</name>
    <name evidence="7" type="ORF">JF922_08485</name>
</gene>
<organism evidence="7 8">
    <name type="scientific">Candidatus Nephthysia bennettiae</name>
    <dbReference type="NCBI Taxonomy" id="3127016"/>
    <lineage>
        <taxon>Bacteria</taxon>
        <taxon>Bacillati</taxon>
        <taxon>Candidatus Dormiibacterota</taxon>
        <taxon>Candidatus Dormibacteria</taxon>
        <taxon>Candidatus Dormibacterales</taxon>
        <taxon>Candidatus Dormibacteraceae</taxon>
        <taxon>Candidatus Nephthysia</taxon>
    </lineage>
</organism>
<dbReference type="PROSITE" id="PS00668">
    <property type="entry name" value="COMPLEX1_ND1_2"/>
    <property type="match status" value="1"/>
</dbReference>
<dbReference type="HAMAP" id="MF_01350">
    <property type="entry name" value="NDH1_NuoH"/>
    <property type="match status" value="1"/>
</dbReference>
<name>A0A934K3B3_9BACT</name>
<proteinExistence type="inferred from homology"/>
<evidence type="ECO:0000256" key="5">
    <source>
        <dbReference type="HAMAP-Rule" id="MF_01350"/>
    </source>
</evidence>
<dbReference type="GO" id="GO:0016655">
    <property type="term" value="F:oxidoreductase activity, acting on NAD(P)H, quinone or similar compound as acceptor"/>
    <property type="evidence" value="ECO:0007669"/>
    <property type="project" value="UniProtKB-UniRule"/>
</dbReference>
<evidence type="ECO:0000256" key="4">
    <source>
        <dbReference type="ARBA" id="ARBA00023136"/>
    </source>
</evidence>
<dbReference type="InterPro" id="IPR001694">
    <property type="entry name" value="NADH_UbQ_OxRdtase_su1/FPO"/>
</dbReference>
<feature type="transmembrane region" description="Helical" evidence="5">
    <location>
        <begin position="326"/>
        <end position="345"/>
    </location>
</feature>
<keyword evidence="8" id="KW-1185">Reference proteome</keyword>
<dbReference type="Proteomes" id="UP000612893">
    <property type="component" value="Unassembled WGS sequence"/>
</dbReference>
<sequence>MSALRLSAPDPGGIYTNPIGHWIIVVVAMVVAIVILLTSAAYSVWFERVALGRMQRRPGPNRVGPFGLLQLAADGVKLAFKESFAPRDVDGVLYLLAPAIMVSAAFLAWAVIPVGIWYGFSYWIADLNVGILLVFAVSSMNAYALLLGGWSSNNKYSLLGGLRAAAQLISYELSLGLALVPVFMIVGSLRLQDIATYQVHWFGATFPLPLIVIAPVSFVIYIISAVAEVNRTPFDLPEAEQELIGGYLTEYSGLKFVCFYLGEYVNMITVSALAVLLFFAGWEGPVLPPVFWFVVKVVFFIFLFIWVRTTMPRLRYDMLMRLGWKVMLPLAIINVMVTAVVLVALQ</sequence>
<dbReference type="NCBIfam" id="NF004741">
    <property type="entry name" value="PRK06076.1-2"/>
    <property type="match status" value="1"/>
</dbReference>
<feature type="transmembrane region" description="Helical" evidence="5">
    <location>
        <begin position="122"/>
        <end position="147"/>
    </location>
</feature>
<dbReference type="InterPro" id="IPR018086">
    <property type="entry name" value="NADH_UbQ_OxRdtase_su1_CS"/>
</dbReference>
<keyword evidence="5" id="KW-1278">Translocase</keyword>
<dbReference type="PROSITE" id="PS00667">
    <property type="entry name" value="COMPLEX1_ND1_1"/>
    <property type="match status" value="1"/>
</dbReference>
<dbReference type="RefSeq" id="WP_338200852.1">
    <property type="nucleotide sequence ID" value="NZ_JAEKNR010000094.1"/>
</dbReference>
<feature type="transmembrane region" description="Helical" evidence="5">
    <location>
        <begin position="168"/>
        <end position="189"/>
    </location>
</feature>
<comment type="function">
    <text evidence="5">NDH-1 shuttles electrons from NADH, via FMN and iron-sulfur (Fe-S) centers, to quinones in the respiratory chain. The immediate electron acceptor for the enzyme in this species is believed to be ubiquinone. Couples the redox reaction to proton translocation (for every two electrons transferred, four hydrogen ions are translocated across the cytoplasmic membrane), and thus conserves the redox energy in a proton gradient. This subunit may bind ubiquinone.</text>
</comment>
<dbReference type="EC" id="7.1.1.-" evidence="5"/>
<feature type="transmembrane region" description="Helical" evidence="5">
    <location>
        <begin position="286"/>
        <end position="306"/>
    </location>
</feature>
<keyword evidence="2 5" id="KW-0812">Transmembrane</keyword>
<reference evidence="7" key="1">
    <citation type="submission" date="2020-10" db="EMBL/GenBank/DDBJ databases">
        <title>Ca. Dormibacterota MAGs.</title>
        <authorList>
            <person name="Montgomery K."/>
        </authorList>
    </citation>
    <scope>NUCLEOTIDE SEQUENCE [LARGE SCALE GENOMIC DNA]</scope>
    <source>
        <strain evidence="7">SC8812_S17_10</strain>
    </source>
</reference>
<evidence type="ECO:0000313" key="7">
    <source>
        <dbReference type="EMBL" id="MBJ7598109.1"/>
    </source>
</evidence>
<keyword evidence="3 5" id="KW-1133">Transmembrane helix</keyword>
<dbReference type="AlphaFoldDB" id="A0A934K3B3"/>
<dbReference type="GO" id="GO:0048038">
    <property type="term" value="F:quinone binding"/>
    <property type="evidence" value="ECO:0007669"/>
    <property type="project" value="UniProtKB-KW"/>
</dbReference>
<comment type="caution">
    <text evidence="7">The sequence shown here is derived from an EMBL/GenBank/DDBJ whole genome shotgun (WGS) entry which is preliminary data.</text>
</comment>
<keyword evidence="5" id="KW-1003">Cell membrane</keyword>
<dbReference type="Pfam" id="PF00146">
    <property type="entry name" value="NADHdh"/>
    <property type="match status" value="1"/>
</dbReference>
<keyword evidence="5" id="KW-0830">Ubiquinone</keyword>
<evidence type="ECO:0000256" key="1">
    <source>
        <dbReference type="ARBA" id="ARBA00004141"/>
    </source>
</evidence>
<feature type="transmembrane region" description="Helical" evidence="5">
    <location>
        <begin position="20"/>
        <end position="46"/>
    </location>
</feature>
<feature type="transmembrane region" description="Helical" evidence="5">
    <location>
        <begin position="91"/>
        <end position="116"/>
    </location>
</feature>
<evidence type="ECO:0000256" key="6">
    <source>
        <dbReference type="RuleBase" id="RU000471"/>
    </source>
</evidence>
<evidence type="ECO:0000256" key="3">
    <source>
        <dbReference type="ARBA" id="ARBA00022989"/>
    </source>
</evidence>
<keyword evidence="7" id="KW-0560">Oxidoreductase</keyword>
<dbReference type="EMBL" id="JAEKNR010000094">
    <property type="protein sequence ID" value="MBJ7598109.1"/>
    <property type="molecule type" value="Genomic_DNA"/>
</dbReference>
<comment type="subcellular location">
    <subcellularLocation>
        <location evidence="5 6">Cell membrane</location>
        <topology evidence="5 6">Multi-pass membrane protein</topology>
    </subcellularLocation>
    <subcellularLocation>
        <location evidence="1">Membrane</location>
        <topology evidence="1">Multi-pass membrane protein</topology>
    </subcellularLocation>
</comment>
<evidence type="ECO:0000256" key="2">
    <source>
        <dbReference type="ARBA" id="ARBA00022692"/>
    </source>
</evidence>
<comment type="catalytic activity">
    <reaction evidence="5">
        <text>a quinone + NADH + 5 H(+)(in) = a quinol + NAD(+) + 4 H(+)(out)</text>
        <dbReference type="Rhea" id="RHEA:57888"/>
        <dbReference type="ChEBI" id="CHEBI:15378"/>
        <dbReference type="ChEBI" id="CHEBI:24646"/>
        <dbReference type="ChEBI" id="CHEBI:57540"/>
        <dbReference type="ChEBI" id="CHEBI:57945"/>
        <dbReference type="ChEBI" id="CHEBI:132124"/>
    </reaction>
</comment>
<keyword evidence="4 5" id="KW-0472">Membrane</keyword>
<feature type="transmembrane region" description="Helical" evidence="5">
    <location>
        <begin position="257"/>
        <end position="280"/>
    </location>
</feature>
<accession>A0A934K3B3</accession>
<evidence type="ECO:0000313" key="8">
    <source>
        <dbReference type="Proteomes" id="UP000612893"/>
    </source>
</evidence>
<comment type="similarity">
    <text evidence="5 6">Belongs to the complex I subunit 1 family.</text>
</comment>
<dbReference type="GO" id="GO:0005886">
    <property type="term" value="C:plasma membrane"/>
    <property type="evidence" value="ECO:0007669"/>
    <property type="project" value="UniProtKB-SubCell"/>
</dbReference>
<keyword evidence="5" id="KW-0874">Quinone</keyword>
<dbReference type="PANTHER" id="PTHR11432">
    <property type="entry name" value="NADH DEHYDROGENASE SUBUNIT 1"/>
    <property type="match status" value="1"/>
</dbReference>
<keyword evidence="5 6" id="KW-0520">NAD</keyword>